<keyword evidence="2" id="KW-0378">Hydrolase</keyword>
<keyword evidence="4" id="KW-0326">Glycosidase</keyword>
<comment type="caution">
    <text evidence="8">The sequence shown here is derived from an EMBL/GenBank/DDBJ whole genome shotgun (WGS) entry which is preliminary data.</text>
</comment>
<evidence type="ECO:0000256" key="5">
    <source>
        <dbReference type="ARBA" id="ARBA00023326"/>
    </source>
</evidence>
<dbReference type="RefSeq" id="WP_310034153.1">
    <property type="nucleotide sequence ID" value="NZ_JAVDRL010000012.1"/>
</dbReference>
<keyword evidence="5" id="KW-0624">Polysaccharide degradation</keyword>
<dbReference type="InterPro" id="IPR052025">
    <property type="entry name" value="Xyloglucanase_GH74"/>
</dbReference>
<evidence type="ECO:0000256" key="1">
    <source>
        <dbReference type="ARBA" id="ARBA00022729"/>
    </source>
</evidence>
<dbReference type="PANTHER" id="PTHR43739:SF2">
    <property type="entry name" value="OLIGOXYLOGLUCAN-REDUCING END-SPECIFIC XYLOGLUCANASE-RELATED"/>
    <property type="match status" value="1"/>
</dbReference>
<dbReference type="Gene3D" id="2.130.10.10">
    <property type="entry name" value="YVTN repeat-like/Quinoprotein amine dehydrogenase"/>
    <property type="match status" value="2"/>
</dbReference>
<proteinExistence type="inferred from homology"/>
<dbReference type="InterPro" id="IPR015943">
    <property type="entry name" value="WD40/YVTN_repeat-like_dom_sf"/>
</dbReference>
<evidence type="ECO:0000256" key="3">
    <source>
        <dbReference type="ARBA" id="ARBA00023277"/>
    </source>
</evidence>
<dbReference type="SUPFAM" id="SSF110296">
    <property type="entry name" value="Oligoxyloglucan reducing end-specific cellobiohydrolase"/>
    <property type="match status" value="2"/>
</dbReference>
<organism evidence="8 9">
    <name type="scientific">Caulobacter rhizosphaerae</name>
    <dbReference type="NCBI Taxonomy" id="2010972"/>
    <lineage>
        <taxon>Bacteria</taxon>
        <taxon>Pseudomonadati</taxon>
        <taxon>Pseudomonadota</taxon>
        <taxon>Alphaproteobacteria</taxon>
        <taxon>Caulobacterales</taxon>
        <taxon>Caulobacteraceae</taxon>
        <taxon>Caulobacter</taxon>
    </lineage>
</organism>
<evidence type="ECO:0000313" key="9">
    <source>
        <dbReference type="Proteomes" id="UP001262754"/>
    </source>
</evidence>
<accession>A0ABU1N4E8</accession>
<comment type="similarity">
    <text evidence="6">Belongs to the glycosyl hydrolase 74 family.</text>
</comment>
<reference evidence="8 9" key="1">
    <citation type="submission" date="2023-07" db="EMBL/GenBank/DDBJ databases">
        <title>Sorghum-associated microbial communities from plants grown in Nebraska, USA.</title>
        <authorList>
            <person name="Schachtman D."/>
        </authorList>
    </citation>
    <scope>NUCLEOTIDE SEQUENCE [LARGE SCALE GENOMIC DNA]</scope>
    <source>
        <strain evidence="8 9">DS2154</strain>
    </source>
</reference>
<dbReference type="CDD" id="cd15482">
    <property type="entry name" value="Sialidase_non-viral"/>
    <property type="match status" value="2"/>
</dbReference>
<protein>
    <submittedName>
        <fullName evidence="8">Photosystem II stability/assembly factor-like uncharacterized protein</fullName>
    </submittedName>
</protein>
<keyword evidence="9" id="KW-1185">Reference proteome</keyword>
<evidence type="ECO:0000256" key="7">
    <source>
        <dbReference type="SAM" id="SignalP"/>
    </source>
</evidence>
<evidence type="ECO:0000256" key="2">
    <source>
        <dbReference type="ARBA" id="ARBA00022801"/>
    </source>
</evidence>
<gene>
    <name evidence="8" type="ORF">J2800_004059</name>
</gene>
<feature type="chain" id="PRO_5046667178" evidence="7">
    <location>
        <begin position="26"/>
        <end position="735"/>
    </location>
</feature>
<evidence type="ECO:0000256" key="6">
    <source>
        <dbReference type="ARBA" id="ARBA00037986"/>
    </source>
</evidence>
<evidence type="ECO:0000256" key="4">
    <source>
        <dbReference type="ARBA" id="ARBA00023295"/>
    </source>
</evidence>
<keyword evidence="1 7" id="KW-0732">Signal</keyword>
<keyword evidence="3" id="KW-0119">Carbohydrate metabolism</keyword>
<name>A0ABU1N4E8_9CAUL</name>
<dbReference type="PANTHER" id="PTHR43739">
    <property type="entry name" value="XYLOGLUCANASE (EUROFUNG)"/>
    <property type="match status" value="1"/>
</dbReference>
<dbReference type="EMBL" id="JAVDRL010000012">
    <property type="protein sequence ID" value="MDR6533297.1"/>
    <property type="molecule type" value="Genomic_DNA"/>
</dbReference>
<evidence type="ECO:0000313" key="8">
    <source>
        <dbReference type="EMBL" id="MDR6533297.1"/>
    </source>
</evidence>
<sequence>MFSFKRGFALAVAAGALALAAPALAAPPAVQPYGWKSVEVLGGGFVSGVVYHPTEKGLVYIRTDIGGAYRLDRATNRWVALNDDLKRADGQLAGALSLAVDPQDPNRLYMAAGEYTGLYARGGALLRSTDRGATWAKTELPVKIGGNEDGRNTGERLMVDPANGAVLFLGAKDGLYRSADHGATWARVEAFPKVHVTLVAFDPVEKTKAGETAIVYAGFATARGGGLLVSTDAGATWGLVDGQPKGLVPHHLALDAKGVLYVAYGNGLGPNGVTDGAVWTFDPDSGAWTDITPVKPNGPDAFGYGGLSLDPAHPGVVVVSTLDRWGRGDDLFRSTDGGKTWRGLREKSEHDTGGAPWVRGLEGKDGRAMGHWIGDVDIDPTNPDEAIYVTGYGLWRTKNLTEADRSGRTNWRFDDEGLEETAALGLVSPPNGTSGGAPLVSTIGDIGGFRHDDLDSARGSRYFAPHGGTNRGLDYAELAPDVLVRTSDPTSTGGFRSVDGGRTWTAFASSPPRGSNLDTGRIALSADGQRMVWALRDAPPYVSSDDGKTWRPVQGVEKGDRADFAPASDRVNPARFYLYDAAQGAVLASADGGETFKVTARNLPNGRPLKAVPGIEGELWLPTAQGLMRSTNGGDSFKAVGGVDEAGLVGFGKAAPGQSHPAVFVWGKVGGVEGVFRSDDVGRTWIKLHDERWGFAGLSALTGDPNRFGRVYLAVHGRGILYGDPPTNAAAPAKN</sequence>
<feature type="signal peptide" evidence="7">
    <location>
        <begin position="1"/>
        <end position="25"/>
    </location>
</feature>
<dbReference type="Proteomes" id="UP001262754">
    <property type="component" value="Unassembled WGS sequence"/>
</dbReference>